<protein>
    <submittedName>
        <fullName evidence="2">Putative F-box/LRR-repeat protein 20-like</fullName>
    </submittedName>
</protein>
<evidence type="ECO:0000313" key="2">
    <source>
        <dbReference type="EMBL" id="PIK49106.1"/>
    </source>
</evidence>
<sequence>ISLESLPGLESLELNQSTCTANQAIASVIIFVNPYLKRLKLNNLEHLADEDLILLSERCSELTDVLINSCRNISHKGLIHLLQNCRGLQSLSLIRSGLGCIPWALSEYDFTTSCLRSKITALSSLQVVNFPRLNDATLDRISQTFRTLTSANLSYCSAVGDNGVRHLIMNCPNITSLTLVKTGVTDETLRLVSFQLKSIAYFNVSGCPQISDDGIQAVAQNCFHLKSIDASKCSLITEQSLVQLTQHCNDIREIVLSETNVSKIPESILWCTRLERLDITNTTAELPYQSDDNVIRGGLKEIMEYFIESNLTF</sequence>
<dbReference type="EMBL" id="MRZV01000481">
    <property type="protein sequence ID" value="PIK49106.1"/>
    <property type="molecule type" value="Genomic_DNA"/>
</dbReference>
<dbReference type="SUPFAM" id="SSF52047">
    <property type="entry name" value="RNI-like"/>
    <property type="match status" value="1"/>
</dbReference>
<dbReference type="InterPro" id="IPR032675">
    <property type="entry name" value="LRR_dom_sf"/>
</dbReference>
<dbReference type="Gene3D" id="3.80.10.10">
    <property type="entry name" value="Ribonuclease Inhibitor"/>
    <property type="match status" value="3"/>
</dbReference>
<dbReference type="InterPro" id="IPR006553">
    <property type="entry name" value="Leu-rich_rpt_Cys-con_subtyp"/>
</dbReference>
<accession>A0A2G8KM68</accession>
<organism evidence="2 3">
    <name type="scientific">Stichopus japonicus</name>
    <name type="common">Sea cucumber</name>
    <dbReference type="NCBI Taxonomy" id="307972"/>
    <lineage>
        <taxon>Eukaryota</taxon>
        <taxon>Metazoa</taxon>
        <taxon>Echinodermata</taxon>
        <taxon>Eleutherozoa</taxon>
        <taxon>Echinozoa</taxon>
        <taxon>Holothuroidea</taxon>
        <taxon>Aspidochirotacea</taxon>
        <taxon>Aspidochirotida</taxon>
        <taxon>Stichopodidae</taxon>
        <taxon>Apostichopus</taxon>
    </lineage>
</organism>
<dbReference type="InterPro" id="IPR057207">
    <property type="entry name" value="FBXL15_LRR"/>
</dbReference>
<gene>
    <name evidence="2" type="ORF">BSL78_14043</name>
</gene>
<dbReference type="SMART" id="SM00367">
    <property type="entry name" value="LRR_CC"/>
    <property type="match status" value="6"/>
</dbReference>
<evidence type="ECO:0000313" key="3">
    <source>
        <dbReference type="Proteomes" id="UP000230750"/>
    </source>
</evidence>
<feature type="non-terminal residue" evidence="2">
    <location>
        <position position="313"/>
    </location>
</feature>
<dbReference type="OrthoDB" id="10257471at2759"/>
<keyword evidence="3" id="KW-1185">Reference proteome</keyword>
<dbReference type="Pfam" id="PF25372">
    <property type="entry name" value="DUF7885"/>
    <property type="match status" value="1"/>
</dbReference>
<feature type="domain" description="F-box/LRR-repeat protein 15-like leucin rich repeat" evidence="1">
    <location>
        <begin position="17"/>
        <end position="257"/>
    </location>
</feature>
<dbReference type="GO" id="GO:0031146">
    <property type="term" value="P:SCF-dependent proteasomal ubiquitin-dependent protein catabolic process"/>
    <property type="evidence" value="ECO:0007669"/>
    <property type="project" value="TreeGrafter"/>
</dbReference>
<proteinExistence type="predicted"/>
<dbReference type="AlphaFoldDB" id="A0A2G8KM68"/>
<reference evidence="2 3" key="1">
    <citation type="journal article" date="2017" name="PLoS Biol.">
        <title>The sea cucumber genome provides insights into morphological evolution and visceral regeneration.</title>
        <authorList>
            <person name="Zhang X."/>
            <person name="Sun L."/>
            <person name="Yuan J."/>
            <person name="Sun Y."/>
            <person name="Gao Y."/>
            <person name="Zhang L."/>
            <person name="Li S."/>
            <person name="Dai H."/>
            <person name="Hamel J.F."/>
            <person name="Liu C."/>
            <person name="Yu Y."/>
            <person name="Liu S."/>
            <person name="Lin W."/>
            <person name="Guo K."/>
            <person name="Jin S."/>
            <person name="Xu P."/>
            <person name="Storey K.B."/>
            <person name="Huan P."/>
            <person name="Zhang T."/>
            <person name="Zhou Y."/>
            <person name="Zhang J."/>
            <person name="Lin C."/>
            <person name="Li X."/>
            <person name="Xing L."/>
            <person name="Huo D."/>
            <person name="Sun M."/>
            <person name="Wang L."/>
            <person name="Mercier A."/>
            <person name="Li F."/>
            <person name="Yang H."/>
            <person name="Xiang J."/>
        </authorList>
    </citation>
    <scope>NUCLEOTIDE SEQUENCE [LARGE SCALE GENOMIC DNA]</scope>
    <source>
        <strain evidence="2">Shaxun</strain>
        <tissue evidence="2">Muscle</tissue>
    </source>
</reference>
<dbReference type="Proteomes" id="UP000230750">
    <property type="component" value="Unassembled WGS sequence"/>
</dbReference>
<dbReference type="STRING" id="307972.A0A2G8KM68"/>
<comment type="caution">
    <text evidence="2">The sequence shown here is derived from an EMBL/GenBank/DDBJ whole genome shotgun (WGS) entry which is preliminary data.</text>
</comment>
<feature type="non-terminal residue" evidence="2">
    <location>
        <position position="1"/>
    </location>
</feature>
<name>A0A2G8KM68_STIJA</name>
<dbReference type="PANTHER" id="PTHR13318">
    <property type="entry name" value="PARTNER OF PAIRED, ISOFORM B-RELATED"/>
    <property type="match status" value="1"/>
</dbReference>
<evidence type="ECO:0000259" key="1">
    <source>
        <dbReference type="Pfam" id="PF25372"/>
    </source>
</evidence>
<dbReference type="GO" id="GO:0019005">
    <property type="term" value="C:SCF ubiquitin ligase complex"/>
    <property type="evidence" value="ECO:0007669"/>
    <property type="project" value="TreeGrafter"/>
</dbReference>